<evidence type="ECO:0000256" key="3">
    <source>
        <dbReference type="ARBA" id="ARBA00022525"/>
    </source>
</evidence>
<evidence type="ECO:0000313" key="6">
    <source>
        <dbReference type="Ensembl" id="ENSSHAP00000009990.2"/>
    </source>
</evidence>
<gene>
    <name evidence="6" type="primary">LOC100929552</name>
</gene>
<dbReference type="GO" id="GO:0050830">
    <property type="term" value="P:defense response to Gram-positive bacterium"/>
    <property type="evidence" value="ECO:0007669"/>
    <property type="project" value="TreeGrafter"/>
</dbReference>
<dbReference type="Proteomes" id="UP000007648">
    <property type="component" value="Unassembled WGS sequence"/>
</dbReference>
<feature type="signal peptide" evidence="5">
    <location>
        <begin position="1"/>
        <end position="21"/>
    </location>
</feature>
<dbReference type="Pfam" id="PF00666">
    <property type="entry name" value="Cathelicidins"/>
    <property type="match status" value="1"/>
</dbReference>
<reference evidence="6" key="3">
    <citation type="submission" date="2025-09" db="UniProtKB">
        <authorList>
            <consortium name="Ensembl"/>
        </authorList>
    </citation>
    <scope>IDENTIFICATION</scope>
</reference>
<dbReference type="GeneTree" id="ENSGT00390000000410"/>
<dbReference type="GO" id="GO:0050829">
    <property type="term" value="P:defense response to Gram-negative bacterium"/>
    <property type="evidence" value="ECO:0007669"/>
    <property type="project" value="TreeGrafter"/>
</dbReference>
<feature type="chain" id="PRO_5029783361" evidence="5">
    <location>
        <begin position="22"/>
        <end position="189"/>
    </location>
</feature>
<reference evidence="6" key="2">
    <citation type="submission" date="2025-08" db="UniProtKB">
        <authorList>
            <consortium name="Ensembl"/>
        </authorList>
    </citation>
    <scope>IDENTIFICATION</scope>
</reference>
<dbReference type="GO" id="GO:0001530">
    <property type="term" value="F:lipopolysaccharide binding"/>
    <property type="evidence" value="ECO:0007669"/>
    <property type="project" value="TreeGrafter"/>
</dbReference>
<evidence type="ECO:0000313" key="7">
    <source>
        <dbReference type="Proteomes" id="UP000007648"/>
    </source>
</evidence>
<keyword evidence="4" id="KW-1015">Disulfide bond</keyword>
<name>G3W3I5_SARHA</name>
<evidence type="ECO:0000256" key="2">
    <source>
        <dbReference type="ARBA" id="ARBA00005320"/>
    </source>
</evidence>
<sequence>MEHLRNILLLASVATLIPTQALPLSSLSYQKALSKALHLYNQAHKGENAFRLLQTDPPSPNQDLQEQTLKHLSFTLKETVCPVTEDLLLDQCDFKVDGLVKECQGSISNEQDIAAIILTCDPEASAVSFLLFFHFLPYPFIFDSLGLITLAPLLGGGGKGGNRETGTGRLHPAFPCPGLLSLSPEQEKH</sequence>
<keyword evidence="7" id="KW-1185">Reference proteome</keyword>
<reference evidence="6 7" key="1">
    <citation type="journal article" date="2011" name="Proc. Natl. Acad. Sci. U.S.A.">
        <title>Genetic diversity and population structure of the endangered marsupial Sarcophilus harrisii (Tasmanian devil).</title>
        <authorList>
            <person name="Miller W."/>
            <person name="Hayes V.M."/>
            <person name="Ratan A."/>
            <person name="Petersen D.C."/>
            <person name="Wittekindt N.E."/>
            <person name="Miller J."/>
            <person name="Walenz B."/>
            <person name="Knight J."/>
            <person name="Qi J."/>
            <person name="Zhao F."/>
            <person name="Wang Q."/>
            <person name="Bedoya-Reina O.C."/>
            <person name="Katiyar N."/>
            <person name="Tomsho L.P."/>
            <person name="Kasson L.M."/>
            <person name="Hardie R.A."/>
            <person name="Woodbridge P."/>
            <person name="Tindall E.A."/>
            <person name="Bertelsen M.F."/>
            <person name="Dixon D."/>
            <person name="Pyecroft S."/>
            <person name="Helgen K.M."/>
            <person name="Lesk A.M."/>
            <person name="Pringle T.H."/>
            <person name="Patterson N."/>
            <person name="Zhang Y."/>
            <person name="Kreiss A."/>
            <person name="Woods G.M."/>
            <person name="Jones M.E."/>
            <person name="Schuster S.C."/>
        </authorList>
    </citation>
    <scope>NUCLEOTIDE SEQUENCE [LARGE SCALE GENOMIC DNA]</scope>
</reference>
<dbReference type="PANTHER" id="PTHR10206:SF2">
    <property type="entry name" value="CATHELICIDIN ANTIMICROBIAL PEPTIDE"/>
    <property type="match status" value="1"/>
</dbReference>
<dbReference type="PANTHER" id="PTHR10206">
    <property type="entry name" value="CATHELICIDIN"/>
    <property type="match status" value="1"/>
</dbReference>
<comment type="similarity">
    <text evidence="2">Belongs to the cathelicidin family.</text>
</comment>
<evidence type="ECO:0000256" key="4">
    <source>
        <dbReference type="ARBA" id="ARBA00023157"/>
    </source>
</evidence>
<keyword evidence="3" id="KW-0964">Secreted</keyword>
<accession>G3W3I5</accession>
<dbReference type="FunFam" id="3.10.450.10:FF:000003">
    <property type="entry name" value="Cathelicidin antimicrobial peptide"/>
    <property type="match status" value="1"/>
</dbReference>
<keyword evidence="5" id="KW-0732">Signal</keyword>
<dbReference type="InterPro" id="IPR001894">
    <property type="entry name" value="Cathelicidin-like"/>
</dbReference>
<evidence type="ECO:0000256" key="5">
    <source>
        <dbReference type="SAM" id="SignalP"/>
    </source>
</evidence>
<dbReference type="AlphaFoldDB" id="G3W3I5"/>
<protein>
    <submittedName>
        <fullName evidence="6">Uncharacterized protein</fullName>
    </submittedName>
</protein>
<dbReference type="Ensembl" id="ENSSHAT00000010077.2">
    <property type="protein sequence ID" value="ENSSHAP00000009990.2"/>
    <property type="gene ID" value="ENSSHAG00000008643.2"/>
</dbReference>
<comment type="subcellular location">
    <subcellularLocation>
        <location evidence="1">Secreted</location>
    </subcellularLocation>
</comment>
<dbReference type="InterPro" id="IPR046350">
    <property type="entry name" value="Cystatin_sf"/>
</dbReference>
<dbReference type="GO" id="GO:0061844">
    <property type="term" value="P:antimicrobial humoral immune response mediated by antimicrobial peptide"/>
    <property type="evidence" value="ECO:0007669"/>
    <property type="project" value="TreeGrafter"/>
</dbReference>
<dbReference type="SUPFAM" id="SSF54403">
    <property type="entry name" value="Cystatin/monellin"/>
    <property type="match status" value="1"/>
</dbReference>
<dbReference type="GO" id="GO:0045087">
    <property type="term" value="P:innate immune response"/>
    <property type="evidence" value="ECO:0007669"/>
    <property type="project" value="TreeGrafter"/>
</dbReference>
<proteinExistence type="inferred from homology"/>
<dbReference type="InParanoid" id="G3W3I5"/>
<dbReference type="Gene3D" id="3.10.450.10">
    <property type="match status" value="1"/>
</dbReference>
<dbReference type="eggNOG" id="ENOG502SAES">
    <property type="taxonomic scope" value="Eukaryota"/>
</dbReference>
<dbReference type="HOGENOM" id="CLU_121724_2_0_1"/>
<dbReference type="GO" id="GO:0005615">
    <property type="term" value="C:extracellular space"/>
    <property type="evidence" value="ECO:0007669"/>
    <property type="project" value="TreeGrafter"/>
</dbReference>
<organism evidence="6 7">
    <name type="scientific">Sarcophilus harrisii</name>
    <name type="common">Tasmanian devil</name>
    <name type="synonym">Sarcophilus laniarius</name>
    <dbReference type="NCBI Taxonomy" id="9305"/>
    <lineage>
        <taxon>Eukaryota</taxon>
        <taxon>Metazoa</taxon>
        <taxon>Chordata</taxon>
        <taxon>Craniata</taxon>
        <taxon>Vertebrata</taxon>
        <taxon>Euteleostomi</taxon>
        <taxon>Mammalia</taxon>
        <taxon>Metatheria</taxon>
        <taxon>Dasyuromorphia</taxon>
        <taxon>Dasyuridae</taxon>
        <taxon>Sarcophilus</taxon>
    </lineage>
</organism>
<evidence type="ECO:0000256" key="1">
    <source>
        <dbReference type="ARBA" id="ARBA00004613"/>
    </source>
</evidence>